<sequence length="138" mass="15322">MKKILLALPFVFAMQQALAINDQDEENYKTNYITQLKPLVVQKLSADRPEMTARAVDAEASAYVTKMAGCQLQGLSQFPETYREKAIKPVAQGADIAQTTHDLNTEMLKDIESGKLSKEQATIMVQNAQETVQICLNS</sequence>
<dbReference type="OrthoDB" id="5608933at2"/>
<dbReference type="KEGG" id="mej:Q7A_794"/>
<dbReference type="Proteomes" id="UP000009144">
    <property type="component" value="Chromosome"/>
</dbReference>
<name>I1XGX0_METNJ</name>
<keyword evidence="2" id="KW-1185">Reference proteome</keyword>
<protein>
    <submittedName>
        <fullName evidence="1">Uncharacterized protein</fullName>
    </submittedName>
</protein>
<dbReference type="RefSeq" id="WP_014706014.1">
    <property type="nucleotide sequence ID" value="NC_017857.3"/>
</dbReference>
<evidence type="ECO:0000313" key="2">
    <source>
        <dbReference type="Proteomes" id="UP000009144"/>
    </source>
</evidence>
<dbReference type="EMBL" id="CP003390">
    <property type="protein sequence ID" value="AFI83639.1"/>
    <property type="molecule type" value="Genomic_DNA"/>
</dbReference>
<evidence type="ECO:0000313" key="1">
    <source>
        <dbReference type="EMBL" id="AFI83639.1"/>
    </source>
</evidence>
<reference evidence="1 2" key="1">
    <citation type="journal article" date="2012" name="J. Bacteriol.">
        <title>Complete genome sequences of Methylophaga sp. strain JAM1 and Methylophaga sp. strain JAM7.</title>
        <authorList>
            <person name="Villeneuve C."/>
            <person name="Martineau C."/>
            <person name="Mauffrey F."/>
            <person name="Villemur R."/>
        </authorList>
    </citation>
    <scope>NUCLEOTIDE SEQUENCE [LARGE SCALE GENOMIC DNA]</scope>
    <source>
        <strain evidence="1 2">JAM1</strain>
    </source>
</reference>
<dbReference type="PATRIC" id="fig|754476.3.peg.783"/>
<dbReference type="AlphaFoldDB" id="I1XGX0"/>
<accession>I1XGX0</accession>
<reference evidence="1 2" key="2">
    <citation type="journal article" date="2013" name="Int. J. Syst. Evol. Microbiol.">
        <title>Methylophaga nitratireducenticrescens sp. nov. and Methylophaga frappieri sp. nov., isolated from the biofilm of the methanol-fed denitrification system treating the seawater at the Montreal Biodome.</title>
        <authorList>
            <person name="Villeneuve C."/>
            <person name="Martineau C."/>
            <person name="Mauffrey F."/>
            <person name="Villemur R."/>
        </authorList>
    </citation>
    <scope>NUCLEOTIDE SEQUENCE [LARGE SCALE GENOMIC DNA]</scope>
    <source>
        <strain evidence="1 2">JAM1</strain>
    </source>
</reference>
<gene>
    <name evidence="1" type="ordered locus">Q7A_794</name>
</gene>
<proteinExistence type="predicted"/>
<organism evidence="1 2">
    <name type="scientific">Methylophaga nitratireducenticrescens</name>
    <dbReference type="NCBI Taxonomy" id="754476"/>
    <lineage>
        <taxon>Bacteria</taxon>
        <taxon>Pseudomonadati</taxon>
        <taxon>Pseudomonadota</taxon>
        <taxon>Gammaproteobacteria</taxon>
        <taxon>Thiotrichales</taxon>
        <taxon>Piscirickettsiaceae</taxon>
        <taxon>Methylophaga</taxon>
    </lineage>
</organism>
<dbReference type="HOGENOM" id="CLU_1852872_0_0_6"/>